<comment type="caution">
    <text evidence="1">The sequence shown here is derived from an EMBL/GenBank/DDBJ whole genome shotgun (WGS) entry which is preliminary data.</text>
</comment>
<dbReference type="EMBL" id="JADFTS010000006">
    <property type="protein sequence ID" value="KAF9601054.1"/>
    <property type="molecule type" value="Genomic_DNA"/>
</dbReference>
<name>A0A835HMF3_9MAGN</name>
<protein>
    <submittedName>
        <fullName evidence="1">Uncharacterized protein</fullName>
    </submittedName>
</protein>
<keyword evidence="2" id="KW-1185">Reference proteome</keyword>
<accession>A0A835HMF3</accession>
<dbReference type="OrthoDB" id="2017576at2759"/>
<sequence>MWSGSYSRVKKHFLGEGGCGVKECTVNSQTLKIFKAEHENALKRKSTPLLQALVAIFIFVFRTQLEYIFSYSSIETPEKVDSLVFVHSNLRLLSTSGDEYKTGPSKSWDSLGQNLMLDGSSVLQDAKLYLDDEDLDPSSFEEGEAEQHI</sequence>
<evidence type="ECO:0000313" key="1">
    <source>
        <dbReference type="EMBL" id="KAF9601054.1"/>
    </source>
</evidence>
<gene>
    <name evidence="1" type="ORF">IFM89_015039</name>
</gene>
<dbReference type="Proteomes" id="UP000631114">
    <property type="component" value="Unassembled WGS sequence"/>
</dbReference>
<organism evidence="1 2">
    <name type="scientific">Coptis chinensis</name>
    <dbReference type="NCBI Taxonomy" id="261450"/>
    <lineage>
        <taxon>Eukaryota</taxon>
        <taxon>Viridiplantae</taxon>
        <taxon>Streptophyta</taxon>
        <taxon>Embryophyta</taxon>
        <taxon>Tracheophyta</taxon>
        <taxon>Spermatophyta</taxon>
        <taxon>Magnoliopsida</taxon>
        <taxon>Ranunculales</taxon>
        <taxon>Ranunculaceae</taxon>
        <taxon>Coptidoideae</taxon>
        <taxon>Coptis</taxon>
    </lineage>
</organism>
<dbReference type="AlphaFoldDB" id="A0A835HMF3"/>
<proteinExistence type="predicted"/>
<evidence type="ECO:0000313" key="2">
    <source>
        <dbReference type="Proteomes" id="UP000631114"/>
    </source>
</evidence>
<reference evidence="1 2" key="1">
    <citation type="submission" date="2020-10" db="EMBL/GenBank/DDBJ databases">
        <title>The Coptis chinensis genome and diversification of protoberbering-type alkaloids.</title>
        <authorList>
            <person name="Wang B."/>
            <person name="Shu S."/>
            <person name="Song C."/>
            <person name="Liu Y."/>
        </authorList>
    </citation>
    <scope>NUCLEOTIDE SEQUENCE [LARGE SCALE GENOMIC DNA]</scope>
    <source>
        <strain evidence="1">HL-2020</strain>
        <tissue evidence="1">Leaf</tissue>
    </source>
</reference>